<feature type="compositionally biased region" description="Basic residues" evidence="1">
    <location>
        <begin position="1192"/>
        <end position="1211"/>
    </location>
</feature>
<sequence length="1294" mass="136172">MKSEVSLLALIHQHLLQAGFSKAARELQAQSGEKLLSSRVSLQDIYHDWASRPENAKKRKAIKANEVPSKKLRVSDPKSSSEPSEEEDNAVHGSQKKMKIPPKVTQAKDKKSAVKLTAKVKKQSAAAKNMNSVKQPASEQKSQPTAKPGKKTLTDLVTESSDTSDSEEETKMVSTVPAILKPVLKASDSSESSSSDEAEMETDQKPLIVPSSAAKSVPDATADKKAPSTGASNGTVASPAKAAGKLDATDSSDSEATDIETPNLSVGVFPDHLKIEIPSPAASQIRTSDMASQTTISMSASRAAVLQKVSGSSVSSPKLTEIPKPAVPMPSKSQDDSSSESSESGHEEESVEQKPTAKPSTIKTSVSSKGGKKVVAPVKAPTPIKKPVEESSEDSEEEPKAKKVLTTLQATKVKKVGSSKGATRPVISTAAKASLPMQQLAKDSSDESDSDSEEEPDTKKVVAPVQVTKTKTSASFQVTKQPVTPTPAKAPLTAPDDSSEESDSESEEEPEAKKIVVIPQATDAKNCVSAKGGKQSVPPTPTKVLLPSQQLAEDSSEDSDSDEEPEAKKVVIPSQATKAKAIASSKVIKQPVTPTPAKAPLPMQQAAGDSSEESDSDSDEEQVAKKVVAPPQATTAKAIGPSKTSKQPATPAPVKATLSTQQLADDSSEDSDSDNEEELKAKKAEAPPRLTSVSKSTSKQPVTSTLADSSEESDSDSDEEPEAKKAEAPPQLTSVSKSTTKQPVTSTLADSSEESDSDSDEEPEAKKVVAPLPATKAKDGTSKVAKQPVATTPAKINFPMQQHAGDGSEESDSDSDSETETKTVNATLKASTPALKPALQLPKATKGKTGSPAKAATFVRPADESSSDSDSSDSKEEKAGSQKVLPTPAVVKSTLRPLLSSPPLLSSTPSEIKLMKSKSVHSANTPSIVKPSMGNISSGSSDTESDDDLTQITSPVPVAVEKIKEKMPLKSTEPATTILGVVKSNVASAVRKPVAIKGVSSESSDTSDSEDKPAVKKAISSPPGNIPSSHISAAIQSSSEDESDSELVNSQALLKTPLPAQASSPKVKTDKKNKQTSAPNKEKKKNKSKPKGKPTATPAQLSMLESEEETVQALLEGRSPKKNKVKNDGSKKKVSTSKVGTAPVLPEQDHNKHGLTPALPQPLLPVTVTPLPQSEKKSSKKRKLPTEDGLAKKKAKLDKKAKKEKKKGKKSKMVEGEAGVLEPKAKSSKKDKKKPDKKSKKKKKESKDKKKKSGEKTDPEAAQTEGSHISSTDKTSKPKKKKKLKTVKVEVLTQ</sequence>
<feature type="compositionally biased region" description="Polar residues" evidence="1">
    <location>
        <begin position="691"/>
        <end position="707"/>
    </location>
</feature>
<feature type="compositionally biased region" description="Acidic residues" evidence="1">
    <location>
        <begin position="709"/>
        <end position="721"/>
    </location>
</feature>
<dbReference type="SMART" id="SM00667">
    <property type="entry name" value="LisH"/>
    <property type="match status" value="1"/>
</dbReference>
<dbReference type="GO" id="GO:0003723">
    <property type="term" value="F:RNA binding"/>
    <property type="evidence" value="ECO:0007669"/>
    <property type="project" value="TreeGrafter"/>
</dbReference>
<feature type="compositionally biased region" description="Low complexity" evidence="1">
    <location>
        <begin position="482"/>
        <end position="496"/>
    </location>
</feature>
<evidence type="ECO:0000256" key="1">
    <source>
        <dbReference type="SAM" id="MobiDB-lite"/>
    </source>
</evidence>
<feature type="compositionally biased region" description="Acidic residues" evidence="1">
    <location>
        <begin position="751"/>
        <end position="763"/>
    </location>
</feature>
<accession>A0AAD1VZQ7</accession>
<feature type="region of interest" description="Disordered" evidence="1">
    <location>
        <begin position="279"/>
        <end position="954"/>
    </location>
</feature>
<feature type="compositionally biased region" description="Basic and acidic residues" evidence="1">
    <location>
        <begin position="343"/>
        <end position="352"/>
    </location>
</feature>
<feature type="region of interest" description="Disordered" evidence="1">
    <location>
        <begin position="48"/>
        <end position="266"/>
    </location>
</feature>
<feature type="compositionally biased region" description="Low complexity" evidence="1">
    <location>
        <begin position="360"/>
        <end position="385"/>
    </location>
</feature>
<feature type="compositionally biased region" description="Polar residues" evidence="1">
    <location>
        <begin position="731"/>
        <end position="749"/>
    </location>
</feature>
<dbReference type="GO" id="GO:0042790">
    <property type="term" value="P:nucleolar large rRNA transcription by RNA polymerase I"/>
    <property type="evidence" value="ECO:0007669"/>
    <property type="project" value="TreeGrafter"/>
</dbReference>
<feature type="compositionally biased region" description="Low complexity" evidence="1">
    <location>
        <begin position="1164"/>
        <end position="1173"/>
    </location>
</feature>
<feature type="compositionally biased region" description="Acidic residues" evidence="1">
    <location>
        <begin position="666"/>
        <end position="677"/>
    </location>
</feature>
<feature type="compositionally biased region" description="Polar residues" evidence="1">
    <location>
        <begin position="281"/>
        <end position="300"/>
    </location>
</feature>
<feature type="compositionally biased region" description="Low complexity" evidence="1">
    <location>
        <begin position="893"/>
        <end position="910"/>
    </location>
</feature>
<feature type="compositionally biased region" description="Acidic residues" evidence="1">
    <location>
        <begin position="497"/>
        <end position="510"/>
    </location>
</feature>
<dbReference type="EMBL" id="OW240914">
    <property type="protein sequence ID" value="CAH2276024.1"/>
    <property type="molecule type" value="Genomic_DNA"/>
</dbReference>
<feature type="compositionally biased region" description="Basic residues" evidence="1">
    <location>
        <begin position="1226"/>
        <end position="1253"/>
    </location>
</feature>
<protein>
    <submittedName>
        <fullName evidence="2">Treacle isoform X13</fullName>
    </submittedName>
</protein>
<feature type="compositionally biased region" description="Acidic residues" evidence="1">
    <location>
        <begin position="807"/>
        <end position="818"/>
    </location>
</feature>
<dbReference type="GO" id="GO:0005730">
    <property type="term" value="C:nucleolus"/>
    <property type="evidence" value="ECO:0007669"/>
    <property type="project" value="TreeGrafter"/>
</dbReference>
<dbReference type="GO" id="GO:0097110">
    <property type="term" value="F:scaffold protein binding"/>
    <property type="evidence" value="ECO:0007669"/>
    <property type="project" value="TreeGrafter"/>
</dbReference>
<feature type="compositionally biased region" description="Basic residues" evidence="1">
    <location>
        <begin position="1082"/>
        <end position="1092"/>
    </location>
</feature>
<gene>
    <name evidence="2" type="ORF">PECUL_23A056220</name>
</gene>
<evidence type="ECO:0000313" key="2">
    <source>
        <dbReference type="EMBL" id="CAH2276024.1"/>
    </source>
</evidence>
<name>A0AAD1VZQ7_PELCU</name>
<dbReference type="InterPro" id="IPR006594">
    <property type="entry name" value="LisH"/>
</dbReference>
<feature type="compositionally biased region" description="Low complexity" evidence="1">
    <location>
        <begin position="1028"/>
        <end position="1038"/>
    </location>
</feature>
<dbReference type="InterPro" id="IPR017859">
    <property type="entry name" value="Treacle"/>
</dbReference>
<dbReference type="Proteomes" id="UP001295444">
    <property type="component" value="Chromosome 03"/>
</dbReference>
<feature type="compositionally biased region" description="Low complexity" evidence="1">
    <location>
        <begin position="576"/>
        <end position="589"/>
    </location>
</feature>
<feature type="compositionally biased region" description="Polar residues" evidence="1">
    <location>
        <begin position="309"/>
        <end position="318"/>
    </location>
</feature>
<feature type="compositionally biased region" description="Basic residues" evidence="1">
    <location>
        <begin position="1277"/>
        <end position="1286"/>
    </location>
</feature>
<proteinExistence type="predicted"/>
<dbReference type="PROSITE" id="PS50896">
    <property type="entry name" value="LISH"/>
    <property type="match status" value="1"/>
</dbReference>
<feature type="region of interest" description="Disordered" evidence="1">
    <location>
        <begin position="990"/>
        <end position="1294"/>
    </location>
</feature>
<reference evidence="2" key="1">
    <citation type="submission" date="2022-03" db="EMBL/GenBank/DDBJ databases">
        <authorList>
            <person name="Alioto T."/>
            <person name="Alioto T."/>
            <person name="Gomez Garrido J."/>
        </authorList>
    </citation>
    <scope>NUCLEOTIDE SEQUENCE</scope>
</reference>
<keyword evidence="3" id="KW-1185">Reference proteome</keyword>
<feature type="compositionally biased region" description="Acidic residues" evidence="1">
    <location>
        <begin position="446"/>
        <end position="456"/>
    </location>
</feature>
<feature type="compositionally biased region" description="Polar residues" evidence="1">
    <location>
        <begin position="129"/>
        <end position="145"/>
    </location>
</feature>
<dbReference type="PANTHER" id="PTHR20787:SF10">
    <property type="entry name" value="TREACLE PROTEIN"/>
    <property type="match status" value="1"/>
</dbReference>
<evidence type="ECO:0000313" key="3">
    <source>
        <dbReference type="Proteomes" id="UP001295444"/>
    </source>
</evidence>
<feature type="compositionally biased region" description="Acidic residues" evidence="1">
    <location>
        <begin position="554"/>
        <end position="565"/>
    </location>
</feature>
<dbReference type="PANTHER" id="PTHR20787">
    <property type="entry name" value="TREACLE"/>
    <property type="match status" value="1"/>
</dbReference>
<feature type="compositionally biased region" description="Polar residues" evidence="1">
    <location>
        <begin position="467"/>
        <end position="481"/>
    </location>
</feature>
<feature type="compositionally biased region" description="Acidic residues" evidence="1">
    <location>
        <begin position="610"/>
        <end position="621"/>
    </location>
</feature>
<organism evidence="2 3">
    <name type="scientific">Pelobates cultripes</name>
    <name type="common">Western spadefoot toad</name>
    <dbReference type="NCBI Taxonomy" id="61616"/>
    <lineage>
        <taxon>Eukaryota</taxon>
        <taxon>Metazoa</taxon>
        <taxon>Chordata</taxon>
        <taxon>Craniata</taxon>
        <taxon>Vertebrata</taxon>
        <taxon>Euteleostomi</taxon>
        <taxon>Amphibia</taxon>
        <taxon>Batrachia</taxon>
        <taxon>Anura</taxon>
        <taxon>Pelobatoidea</taxon>
        <taxon>Pelobatidae</taxon>
        <taxon>Pelobates</taxon>
    </lineage>
</organism>